<keyword evidence="2" id="KW-1185">Reference proteome</keyword>
<accession>A0ACC1RYX3</accession>
<gene>
    <name evidence="1" type="ORF">NM208_g10183</name>
</gene>
<protein>
    <submittedName>
        <fullName evidence="1">Uncharacterized protein</fullName>
    </submittedName>
</protein>
<name>A0ACC1RYX3_9HYPO</name>
<dbReference type="EMBL" id="JANRMS010001404">
    <property type="protein sequence ID" value="KAJ3528473.1"/>
    <property type="molecule type" value="Genomic_DNA"/>
</dbReference>
<evidence type="ECO:0000313" key="2">
    <source>
        <dbReference type="Proteomes" id="UP001148629"/>
    </source>
</evidence>
<reference evidence="1" key="1">
    <citation type="submission" date="2022-08" db="EMBL/GenBank/DDBJ databases">
        <title>Genome Sequence of Fusarium decemcellulare.</title>
        <authorList>
            <person name="Buettner E."/>
        </authorList>
    </citation>
    <scope>NUCLEOTIDE SEQUENCE</scope>
    <source>
        <strain evidence="1">Babe19</strain>
    </source>
</reference>
<comment type="caution">
    <text evidence="1">The sequence shown here is derived from an EMBL/GenBank/DDBJ whole genome shotgun (WGS) entry which is preliminary data.</text>
</comment>
<organism evidence="1 2">
    <name type="scientific">Fusarium decemcellulare</name>
    <dbReference type="NCBI Taxonomy" id="57161"/>
    <lineage>
        <taxon>Eukaryota</taxon>
        <taxon>Fungi</taxon>
        <taxon>Dikarya</taxon>
        <taxon>Ascomycota</taxon>
        <taxon>Pezizomycotina</taxon>
        <taxon>Sordariomycetes</taxon>
        <taxon>Hypocreomycetidae</taxon>
        <taxon>Hypocreales</taxon>
        <taxon>Nectriaceae</taxon>
        <taxon>Fusarium</taxon>
        <taxon>Fusarium decemcellulare species complex</taxon>
    </lineage>
</organism>
<proteinExistence type="predicted"/>
<evidence type="ECO:0000313" key="1">
    <source>
        <dbReference type="EMBL" id="KAJ3528473.1"/>
    </source>
</evidence>
<sequence>MFQKRRERKPPGWSPEKNLGHRAQHGEWQAAASREGQQSFWSLFNACWPRRATLGYRTLCNGAVVWRELRTYTQQLVMVEMRGSIRHLVLIAMTPQAFGVGRELERTSWGVLGRPGAGKGPCPGLVSS</sequence>
<dbReference type="Proteomes" id="UP001148629">
    <property type="component" value="Unassembled WGS sequence"/>
</dbReference>